<evidence type="ECO:0000313" key="5">
    <source>
        <dbReference type="Proteomes" id="UP000595197"/>
    </source>
</evidence>
<dbReference type="CDD" id="cd04186">
    <property type="entry name" value="GT_2_like_c"/>
    <property type="match status" value="1"/>
</dbReference>
<protein>
    <submittedName>
        <fullName evidence="4">Glycosyltransferase family 2 protein</fullName>
    </submittedName>
</protein>
<evidence type="ECO:0000259" key="3">
    <source>
        <dbReference type="Pfam" id="PF00535"/>
    </source>
</evidence>
<dbReference type="PANTHER" id="PTHR43179">
    <property type="entry name" value="RHAMNOSYLTRANSFERASE WBBL"/>
    <property type="match status" value="1"/>
</dbReference>
<keyword evidence="2" id="KW-0812">Transmembrane</keyword>
<accession>A0ABX7B7B1</accession>
<evidence type="ECO:0000256" key="1">
    <source>
        <dbReference type="SAM" id="MobiDB-lite"/>
    </source>
</evidence>
<dbReference type="InterPro" id="IPR029044">
    <property type="entry name" value="Nucleotide-diphossugar_trans"/>
</dbReference>
<sequence length="360" mass="39323">MNKIVYLDSKRRRPAGPDDNPDAAGPEKDAPRPARQGRPGVTIVMVSYHTGPVLDEAIAAVLSQDVGIELVLVDNGNPAAVTAALVARAAQDPRLRVVTGHGNIGYAAACNLGARGARGEYLLLLNPDCVLQPGALGELIRLTGTAPRPWVAGCRIVNPDGTDQRGSRRELPTPWLTLVEALRLDRMAPNHPYFRRLNQHDQPLPEKVTAVPAVSGACMLMLLEDFLALGGMDERYFLHVEDLDLCFAMSRRGGAVLFVPQVSLMHYKSTSDASVVRIEWCKARGFTRYFRKNFTGLYPGFFLGFVNLLVWGYFLLRLSSLARRSAVRGIAGLLRFGRPAQRAAESGGEAEKRGRKGWAA</sequence>
<dbReference type="EMBL" id="CP067420">
    <property type="protein sequence ID" value="QQP90268.1"/>
    <property type="molecule type" value="Genomic_DNA"/>
</dbReference>
<organism evidence="4 5">
    <name type="scientific">Skermanella cutis</name>
    <dbReference type="NCBI Taxonomy" id="2775420"/>
    <lineage>
        <taxon>Bacteria</taxon>
        <taxon>Pseudomonadati</taxon>
        <taxon>Pseudomonadota</taxon>
        <taxon>Alphaproteobacteria</taxon>
        <taxon>Rhodospirillales</taxon>
        <taxon>Azospirillaceae</taxon>
        <taxon>Skermanella</taxon>
    </lineage>
</organism>
<reference evidence="4" key="1">
    <citation type="submission" date="2021-02" db="EMBL/GenBank/DDBJ databases">
        <title>Skermanella TT6 skin isolate.</title>
        <authorList>
            <person name="Lee K."/>
            <person name="Ganzorig M."/>
        </authorList>
    </citation>
    <scope>NUCLEOTIDE SEQUENCE</scope>
    <source>
        <strain evidence="4">TT6</strain>
    </source>
</reference>
<dbReference type="SUPFAM" id="SSF53448">
    <property type="entry name" value="Nucleotide-diphospho-sugar transferases"/>
    <property type="match status" value="1"/>
</dbReference>
<feature type="region of interest" description="Disordered" evidence="1">
    <location>
        <begin position="1"/>
        <end position="37"/>
    </location>
</feature>
<dbReference type="Gene3D" id="3.90.550.10">
    <property type="entry name" value="Spore Coat Polysaccharide Biosynthesis Protein SpsA, Chain A"/>
    <property type="match status" value="1"/>
</dbReference>
<evidence type="ECO:0000256" key="2">
    <source>
        <dbReference type="SAM" id="Phobius"/>
    </source>
</evidence>
<dbReference type="RefSeq" id="WP_201077251.1">
    <property type="nucleotide sequence ID" value="NZ_CP067420.1"/>
</dbReference>
<dbReference type="PANTHER" id="PTHR43179:SF7">
    <property type="entry name" value="RHAMNOSYLTRANSFERASE WBBL"/>
    <property type="match status" value="1"/>
</dbReference>
<dbReference type="Pfam" id="PF00535">
    <property type="entry name" value="Glycos_transf_2"/>
    <property type="match status" value="1"/>
</dbReference>
<keyword evidence="2" id="KW-1133">Transmembrane helix</keyword>
<keyword evidence="5" id="KW-1185">Reference proteome</keyword>
<gene>
    <name evidence="4" type="ORF">IGS68_03130</name>
</gene>
<proteinExistence type="predicted"/>
<feature type="transmembrane region" description="Helical" evidence="2">
    <location>
        <begin position="296"/>
        <end position="316"/>
    </location>
</feature>
<feature type="domain" description="Glycosyltransferase 2-like" evidence="3">
    <location>
        <begin position="42"/>
        <end position="175"/>
    </location>
</feature>
<dbReference type="Proteomes" id="UP000595197">
    <property type="component" value="Chromosome"/>
</dbReference>
<evidence type="ECO:0000313" key="4">
    <source>
        <dbReference type="EMBL" id="QQP90268.1"/>
    </source>
</evidence>
<name>A0ABX7B7B1_9PROT</name>
<keyword evidence="2" id="KW-0472">Membrane</keyword>
<dbReference type="InterPro" id="IPR001173">
    <property type="entry name" value="Glyco_trans_2-like"/>
</dbReference>